<dbReference type="Proteomes" id="UP001597532">
    <property type="component" value="Unassembled WGS sequence"/>
</dbReference>
<dbReference type="EMBL" id="JBHUOK010000034">
    <property type="protein sequence ID" value="MFD2791804.1"/>
    <property type="molecule type" value="Genomic_DNA"/>
</dbReference>
<keyword evidence="2" id="KW-1185">Reference proteome</keyword>
<dbReference type="RefSeq" id="WP_251808672.1">
    <property type="nucleotide sequence ID" value="NZ_CP166679.1"/>
</dbReference>
<gene>
    <name evidence="1" type="ORF">ACFS1K_18700</name>
</gene>
<organism evidence="1 2">
    <name type="scientific">Arenibacter antarcticus</name>
    <dbReference type="NCBI Taxonomy" id="2040469"/>
    <lineage>
        <taxon>Bacteria</taxon>
        <taxon>Pseudomonadati</taxon>
        <taxon>Bacteroidota</taxon>
        <taxon>Flavobacteriia</taxon>
        <taxon>Flavobacteriales</taxon>
        <taxon>Flavobacteriaceae</taxon>
        <taxon>Arenibacter</taxon>
    </lineage>
</organism>
<name>A0ABW5VLH8_9FLAO</name>
<reference evidence="2" key="1">
    <citation type="journal article" date="2019" name="Int. J. Syst. Evol. Microbiol.">
        <title>The Global Catalogue of Microorganisms (GCM) 10K type strain sequencing project: providing services to taxonomists for standard genome sequencing and annotation.</title>
        <authorList>
            <consortium name="The Broad Institute Genomics Platform"/>
            <consortium name="The Broad Institute Genome Sequencing Center for Infectious Disease"/>
            <person name="Wu L."/>
            <person name="Ma J."/>
        </authorList>
    </citation>
    <scope>NUCLEOTIDE SEQUENCE [LARGE SCALE GENOMIC DNA]</scope>
    <source>
        <strain evidence="2">KCTC 52924</strain>
    </source>
</reference>
<sequence>MNIEIDDFPEHGMGQLQNWSYETDNLLKIGTALIAETGIAFDISDRFKLYSGIYAVYGLSDMRKNEKSSLVSYHTTSLEGKTQ</sequence>
<comment type="caution">
    <text evidence="1">The sequence shown here is derived from an EMBL/GenBank/DDBJ whole genome shotgun (WGS) entry which is preliminary data.</text>
</comment>
<evidence type="ECO:0000313" key="1">
    <source>
        <dbReference type="EMBL" id="MFD2791804.1"/>
    </source>
</evidence>
<protein>
    <submittedName>
        <fullName evidence="1">Uncharacterized protein</fullName>
    </submittedName>
</protein>
<evidence type="ECO:0000313" key="2">
    <source>
        <dbReference type="Proteomes" id="UP001597532"/>
    </source>
</evidence>
<accession>A0ABW5VLH8</accession>
<proteinExistence type="predicted"/>